<proteinExistence type="predicted"/>
<name>A0AA41QXU9_9MICO</name>
<keyword evidence="3" id="KW-1185">Reference proteome</keyword>
<dbReference type="AlphaFoldDB" id="A0AA41QXU9"/>
<sequence>MLEQSWLTERLGGESGFPDSTHFGDQSTMSSVVHGFLDNEAGFSDEDVARYINAALQNEAVDIWQGRADGLKTAEAWRVRSNHAANGLDPVGATDAARKRDAILQTMSDRYDLGRTDFASALRAAQESTKAPLVPETCAWVIALDHDGYLSESMGVNTSTSFRANPVLTQMAPRLVDFSRDAEARQPGRESSSGSTRARREAVRSQGRVIDALTQYHPAAGDAAQDFAAEPEVA</sequence>
<feature type="region of interest" description="Disordered" evidence="1">
    <location>
        <begin position="178"/>
        <end position="205"/>
    </location>
</feature>
<evidence type="ECO:0000256" key="1">
    <source>
        <dbReference type="SAM" id="MobiDB-lite"/>
    </source>
</evidence>
<dbReference type="RefSeq" id="WP_243013088.1">
    <property type="nucleotide sequence ID" value="NZ_JALGAR010000006.1"/>
</dbReference>
<dbReference type="EMBL" id="JALGAR010000006">
    <property type="protein sequence ID" value="MCI4659597.1"/>
    <property type="molecule type" value="Genomic_DNA"/>
</dbReference>
<feature type="compositionally biased region" description="Basic and acidic residues" evidence="1">
    <location>
        <begin position="178"/>
        <end position="188"/>
    </location>
</feature>
<protein>
    <submittedName>
        <fullName evidence="2">Uncharacterized protein</fullName>
    </submittedName>
</protein>
<organism evidence="2 3">
    <name type="scientific">Cryobacterium zhongshanensis</name>
    <dbReference type="NCBI Taxonomy" id="2928153"/>
    <lineage>
        <taxon>Bacteria</taxon>
        <taxon>Bacillati</taxon>
        <taxon>Actinomycetota</taxon>
        <taxon>Actinomycetes</taxon>
        <taxon>Micrococcales</taxon>
        <taxon>Microbacteriaceae</taxon>
        <taxon>Cryobacterium</taxon>
    </lineage>
</organism>
<comment type="caution">
    <text evidence="2">The sequence shown here is derived from an EMBL/GenBank/DDBJ whole genome shotgun (WGS) entry which is preliminary data.</text>
</comment>
<reference evidence="2" key="1">
    <citation type="submission" date="2022-03" db="EMBL/GenBank/DDBJ databases">
        <title>Cryobacterium sp. nov. strain ZS14-85, isolated from Antarctic soil.</title>
        <authorList>
            <person name="Li J."/>
            <person name="Niu G."/>
        </authorList>
    </citation>
    <scope>NUCLEOTIDE SEQUENCE</scope>
    <source>
        <strain evidence="2">ZS14-85</strain>
    </source>
</reference>
<evidence type="ECO:0000313" key="2">
    <source>
        <dbReference type="EMBL" id="MCI4659597.1"/>
    </source>
</evidence>
<dbReference type="Proteomes" id="UP001165341">
    <property type="component" value="Unassembled WGS sequence"/>
</dbReference>
<evidence type="ECO:0000313" key="3">
    <source>
        <dbReference type="Proteomes" id="UP001165341"/>
    </source>
</evidence>
<gene>
    <name evidence="2" type="ORF">MQH31_17475</name>
</gene>
<accession>A0AA41QXU9</accession>